<feature type="transmembrane region" description="Helical" evidence="1">
    <location>
        <begin position="86"/>
        <end position="108"/>
    </location>
</feature>
<accession>A0A9D1VW57</accession>
<evidence type="ECO:0000313" key="2">
    <source>
        <dbReference type="EMBL" id="HIX47898.1"/>
    </source>
</evidence>
<sequence length="258" mass="28281">MDRKLKQKLDQYTVSGHSEKALEETIYRARELTAWISRTGDERMTMGQFFFDQCRFVRPHTWLLKAGLALLMAVWLPGSITGSEIWFWTVVSLAGPLLCLVNANDLGGFFQPGIIEIQMTAKYSLRHAFLARLTLFGVIDAIVIGAVSAVMTACGTAAAWQVLLYSTVPYLLMCTGCMVIFQKVREESTLFCCAAWAVLLAGGLLASQSMGWQIYDAETASAWLLAGAAAMAGAVWQTAKLIKYMGGNVDEINIGTIV</sequence>
<evidence type="ECO:0008006" key="4">
    <source>
        <dbReference type="Google" id="ProtNLM"/>
    </source>
</evidence>
<feature type="transmembrane region" description="Helical" evidence="1">
    <location>
        <begin position="162"/>
        <end position="181"/>
    </location>
</feature>
<comment type="caution">
    <text evidence="2">The sequence shown here is derived from an EMBL/GenBank/DDBJ whole genome shotgun (WGS) entry which is preliminary data.</text>
</comment>
<feature type="transmembrane region" description="Helical" evidence="1">
    <location>
        <begin position="220"/>
        <end position="239"/>
    </location>
</feature>
<evidence type="ECO:0000256" key="1">
    <source>
        <dbReference type="SAM" id="Phobius"/>
    </source>
</evidence>
<dbReference type="Proteomes" id="UP000824243">
    <property type="component" value="Unassembled WGS sequence"/>
</dbReference>
<keyword evidence="1" id="KW-0812">Transmembrane</keyword>
<dbReference type="EMBL" id="DXFA01000048">
    <property type="protein sequence ID" value="HIX47898.1"/>
    <property type="molecule type" value="Genomic_DNA"/>
</dbReference>
<protein>
    <recommendedName>
        <fullName evidence="4">ABC-2 family transporter protein</fullName>
    </recommendedName>
</protein>
<gene>
    <name evidence="2" type="ORF">H9981_02610</name>
</gene>
<organism evidence="2 3">
    <name type="scientific">Candidatus Mediterraneibacter caccavium</name>
    <dbReference type="NCBI Taxonomy" id="2838661"/>
    <lineage>
        <taxon>Bacteria</taxon>
        <taxon>Bacillati</taxon>
        <taxon>Bacillota</taxon>
        <taxon>Clostridia</taxon>
        <taxon>Lachnospirales</taxon>
        <taxon>Lachnospiraceae</taxon>
        <taxon>Mediterraneibacter</taxon>
    </lineage>
</organism>
<feature type="transmembrane region" description="Helical" evidence="1">
    <location>
        <begin position="62"/>
        <end position="80"/>
    </location>
</feature>
<feature type="transmembrane region" description="Helical" evidence="1">
    <location>
        <begin position="188"/>
        <end position="208"/>
    </location>
</feature>
<reference evidence="2" key="2">
    <citation type="submission" date="2021-04" db="EMBL/GenBank/DDBJ databases">
        <authorList>
            <person name="Gilroy R."/>
        </authorList>
    </citation>
    <scope>NUCLEOTIDE SEQUENCE</scope>
    <source>
        <strain evidence="2">ChiSjej5B23-15282</strain>
    </source>
</reference>
<keyword evidence="1" id="KW-1133">Transmembrane helix</keyword>
<dbReference type="AlphaFoldDB" id="A0A9D1VW57"/>
<reference evidence="2" key="1">
    <citation type="journal article" date="2021" name="PeerJ">
        <title>Extensive microbial diversity within the chicken gut microbiome revealed by metagenomics and culture.</title>
        <authorList>
            <person name="Gilroy R."/>
            <person name="Ravi A."/>
            <person name="Getino M."/>
            <person name="Pursley I."/>
            <person name="Horton D.L."/>
            <person name="Alikhan N.F."/>
            <person name="Baker D."/>
            <person name="Gharbi K."/>
            <person name="Hall N."/>
            <person name="Watson M."/>
            <person name="Adriaenssens E.M."/>
            <person name="Foster-Nyarko E."/>
            <person name="Jarju S."/>
            <person name="Secka A."/>
            <person name="Antonio M."/>
            <person name="Oren A."/>
            <person name="Chaudhuri R.R."/>
            <person name="La Ragione R."/>
            <person name="Hildebrand F."/>
            <person name="Pallen M.J."/>
        </authorList>
    </citation>
    <scope>NUCLEOTIDE SEQUENCE</scope>
    <source>
        <strain evidence="2">ChiSjej5B23-15282</strain>
    </source>
</reference>
<proteinExistence type="predicted"/>
<feature type="transmembrane region" description="Helical" evidence="1">
    <location>
        <begin position="129"/>
        <end position="150"/>
    </location>
</feature>
<evidence type="ECO:0000313" key="3">
    <source>
        <dbReference type="Proteomes" id="UP000824243"/>
    </source>
</evidence>
<name>A0A9D1VW57_9FIRM</name>
<keyword evidence="1" id="KW-0472">Membrane</keyword>